<evidence type="ECO:0000313" key="6">
    <source>
        <dbReference type="Proteomes" id="UP000054262"/>
    </source>
</evidence>
<accession>A0P6B7</accession>
<dbReference type="Gene3D" id="3.40.50.11660">
    <property type="entry name" value="Glycosyl transferase family 10, C-terminal domain"/>
    <property type="match status" value="1"/>
</dbReference>
<protein>
    <submittedName>
        <fullName evidence="5">Putative transferase</fullName>
    </submittedName>
</protein>
<keyword evidence="6" id="KW-1185">Reference proteome</keyword>
<evidence type="ECO:0000256" key="3">
    <source>
        <dbReference type="ARBA" id="ARBA00022679"/>
    </source>
</evidence>
<dbReference type="InterPro" id="IPR038577">
    <property type="entry name" value="GT10-like_C_sf"/>
</dbReference>
<dbReference type="GO" id="GO:0008417">
    <property type="term" value="F:fucosyltransferase activity"/>
    <property type="evidence" value="ECO:0007669"/>
    <property type="project" value="InterPro"/>
</dbReference>
<dbReference type="PANTHER" id="PTHR11929">
    <property type="entry name" value="ALPHA- 1,3 -FUCOSYLTRANSFERASE"/>
    <property type="match status" value="1"/>
</dbReference>
<evidence type="ECO:0000259" key="4">
    <source>
        <dbReference type="Pfam" id="PF00852"/>
    </source>
</evidence>
<proteinExistence type="inferred from homology"/>
<dbReference type="OrthoDB" id="9791032at2"/>
<dbReference type="EMBL" id="AAUX01000001">
    <property type="protein sequence ID" value="EAV47077.1"/>
    <property type="molecule type" value="Genomic_DNA"/>
</dbReference>
<comment type="caution">
    <text evidence="5">The sequence shown here is derived from an EMBL/GenBank/DDBJ whole genome shotgun (WGS) entry which is preliminary data.</text>
</comment>
<dbReference type="SUPFAM" id="SSF53756">
    <property type="entry name" value="UDP-Glycosyltransferase/glycogen phosphorylase"/>
    <property type="match status" value="1"/>
</dbReference>
<comment type="similarity">
    <text evidence="1">Belongs to the glycosyltransferase 10 family.</text>
</comment>
<organism evidence="5 6">
    <name type="scientific">Methylophilales bacterium HTCC2181</name>
    <dbReference type="NCBI Taxonomy" id="383631"/>
    <lineage>
        <taxon>Bacteria</taxon>
        <taxon>Pseudomonadati</taxon>
        <taxon>Pseudomonadota</taxon>
        <taxon>Betaproteobacteria</taxon>
        <taxon>Nitrosomonadales</taxon>
        <taxon>OM43 clade</taxon>
    </lineage>
</organism>
<dbReference type="Pfam" id="PF00852">
    <property type="entry name" value="Glyco_transf_10"/>
    <property type="match status" value="1"/>
</dbReference>
<dbReference type="GO" id="GO:0016020">
    <property type="term" value="C:membrane"/>
    <property type="evidence" value="ECO:0007669"/>
    <property type="project" value="InterPro"/>
</dbReference>
<evidence type="ECO:0000313" key="5">
    <source>
        <dbReference type="EMBL" id="EAV47077.1"/>
    </source>
</evidence>
<dbReference type="PANTHER" id="PTHR11929:SF194">
    <property type="entry name" value="ALPHA-(1,3)-FUCOSYLTRANSFERASE 10"/>
    <property type="match status" value="1"/>
</dbReference>
<keyword evidence="3 5" id="KW-0808">Transferase</keyword>
<reference evidence="5 6" key="1">
    <citation type="submission" date="2006-11" db="EMBL/GenBank/DDBJ databases">
        <authorList>
            <person name="Giovannoni S."/>
            <person name="Vergin K."/>
            <person name="Ferriera S."/>
            <person name="Johnson J."/>
            <person name="Kravitz S."/>
            <person name="Beeson K."/>
            <person name="Sutton G."/>
            <person name="Rogers Y.-H."/>
            <person name="Friedman R."/>
            <person name="Frazier M."/>
            <person name="Venter J.C."/>
        </authorList>
    </citation>
    <scope>NUCLEOTIDE SEQUENCE [LARGE SCALE GENOMIC DNA]</scope>
    <source>
        <strain evidence="5 6">HTCC2181</strain>
    </source>
</reference>
<evidence type="ECO:0000256" key="2">
    <source>
        <dbReference type="ARBA" id="ARBA00022676"/>
    </source>
</evidence>
<dbReference type="InterPro" id="IPR055270">
    <property type="entry name" value="Glyco_tran_10_C"/>
</dbReference>
<gene>
    <name evidence="5" type="ORF">MB2181_03350</name>
</gene>
<feature type="domain" description="Fucosyltransferase C-terminal" evidence="4">
    <location>
        <begin position="134"/>
        <end position="243"/>
    </location>
</feature>
<sequence>MKTINVVSRHPNPWLRQFPGSQPFWGDWQFIFNEKNLPYDFLVVFDNAPEPIKIKCPSENTLHISTEPPSFFKYSIDYLNQFRWIITQDKTIKNREGVIYHHGGLTWFLGWDPQKPNDSKCMNFYELQALANKPKSKLCSIITSNKQYTPGHIKRIDFAKKLKNHYGESLDLFGRGFRTMADKIESLENYRFQIVIENAEFDHYFTEKLSDCFINGTYPIYYGCPNLNSYFPENSFQPININNIQESILLIDRAIKENYDLRFKEQLQHAKESVMHEHNLFPMLVRVMNKIEAIMRLDNKEELKMIHHKEIFPF</sequence>
<keyword evidence="2" id="KW-0328">Glycosyltransferase</keyword>
<evidence type="ECO:0000256" key="1">
    <source>
        <dbReference type="ARBA" id="ARBA00008919"/>
    </source>
</evidence>
<name>A0P6B7_9PROT</name>
<dbReference type="InterPro" id="IPR001503">
    <property type="entry name" value="Glyco_trans_10"/>
</dbReference>
<dbReference type="Proteomes" id="UP000054262">
    <property type="component" value="Unassembled WGS sequence"/>
</dbReference>
<dbReference type="AlphaFoldDB" id="A0P6B7"/>